<feature type="domain" description="N-acetyltransferase" evidence="4">
    <location>
        <begin position="17"/>
        <end position="194"/>
    </location>
</feature>
<dbReference type="GO" id="GO:0016747">
    <property type="term" value="F:acyltransferase activity, transferring groups other than amino-acyl groups"/>
    <property type="evidence" value="ECO:0007669"/>
    <property type="project" value="InterPro"/>
</dbReference>
<accession>A0A438KQJ5</accession>
<comment type="caution">
    <text evidence="5">The sequence shown here is derived from an EMBL/GenBank/DDBJ whole genome shotgun (WGS) entry which is preliminary data.</text>
</comment>
<evidence type="ECO:0000256" key="2">
    <source>
        <dbReference type="ARBA" id="ARBA00022679"/>
    </source>
</evidence>
<dbReference type="EMBL" id="QGNW01000001">
    <property type="protein sequence ID" value="RVX23482.1"/>
    <property type="molecule type" value="Genomic_DNA"/>
</dbReference>
<organism evidence="5 6">
    <name type="scientific">Vitis vinifera</name>
    <name type="common">Grape</name>
    <dbReference type="NCBI Taxonomy" id="29760"/>
    <lineage>
        <taxon>Eukaryota</taxon>
        <taxon>Viridiplantae</taxon>
        <taxon>Streptophyta</taxon>
        <taxon>Embryophyta</taxon>
        <taxon>Tracheophyta</taxon>
        <taxon>Spermatophyta</taxon>
        <taxon>Magnoliopsida</taxon>
        <taxon>eudicotyledons</taxon>
        <taxon>Gunneridae</taxon>
        <taxon>Pentapetalae</taxon>
        <taxon>rosids</taxon>
        <taxon>Vitales</taxon>
        <taxon>Vitaceae</taxon>
        <taxon>Viteae</taxon>
        <taxon>Vitis</taxon>
    </lineage>
</organism>
<dbReference type="CDD" id="cd04301">
    <property type="entry name" value="NAT_SF"/>
    <property type="match status" value="1"/>
</dbReference>
<proteinExistence type="inferred from homology"/>
<name>A0A438KQJ5_VITVI</name>
<gene>
    <name evidence="5" type="primary">HLS1_1</name>
    <name evidence="5" type="ORF">CK203_000795</name>
</gene>
<keyword evidence="2 5" id="KW-0808">Transferase</keyword>
<evidence type="ECO:0000259" key="4">
    <source>
        <dbReference type="PROSITE" id="PS51186"/>
    </source>
</evidence>
<evidence type="ECO:0000256" key="1">
    <source>
        <dbReference type="ARBA" id="ARBA00008694"/>
    </source>
</evidence>
<comment type="similarity">
    <text evidence="1">Belongs to the acetyltransferase family.</text>
</comment>
<dbReference type="InterPro" id="IPR052810">
    <property type="entry name" value="Plant_NAT"/>
</dbReference>
<dbReference type="PANTHER" id="PTHR47370:SF10">
    <property type="entry name" value="N-ACETYLTRANSFERASE HLS1-RELATED"/>
    <property type="match status" value="1"/>
</dbReference>
<dbReference type="InterPro" id="IPR000182">
    <property type="entry name" value="GNAT_dom"/>
</dbReference>
<dbReference type="SUPFAM" id="SSF55729">
    <property type="entry name" value="Acyl-CoA N-acyltransferases (Nat)"/>
    <property type="match status" value="1"/>
</dbReference>
<dbReference type="InterPro" id="IPR016181">
    <property type="entry name" value="Acyl_CoA_acyltransferase"/>
</dbReference>
<sequence>MGEEGGGGGGGGGRVVVVVREFHPEKDCRRVEEVERRCEVGPSGELSLFTDLLGDPICRVAEMVGEENEEAKEIVGMIRGCIKTVTCGKKLSRNGRTSNDPTKPLPVYTKLAYILGLRVSPSHRRMGIGLKLVCRMEEWFRDNGAEYSYIATENDNQASVKLFTDKCGYSKFRTPSILVNPVFAHTVRLPKRVHIFKLSPSDAEALYRHRFSTTEFFPRDIDSVLNNKLNLGTFVAVFSESNPTESWPGSDSFLADPPSRGRFSASGTARTALPWLQLPSVPEVFRPFGLHFMYGLGGEGPRAVKLVKALCGYAHNLAKERGCGVVATEVSSREPLRLGIPHWKRLSCAEDLWCMKRLGEDYSDGTVGDWTKSPAGPSIFVDPREF</sequence>
<dbReference type="PROSITE" id="PS51186">
    <property type="entry name" value="GNAT"/>
    <property type="match status" value="1"/>
</dbReference>
<dbReference type="FunFam" id="3.40.630.30:FF:000084">
    <property type="entry name" value="Probable N-acetyltransferase HLS1-like"/>
    <property type="match status" value="1"/>
</dbReference>
<dbReference type="Pfam" id="PF00583">
    <property type="entry name" value="Acetyltransf_1"/>
    <property type="match status" value="1"/>
</dbReference>
<dbReference type="AlphaFoldDB" id="A0A438KQJ5"/>
<dbReference type="PANTHER" id="PTHR47370">
    <property type="entry name" value="ACYL-COA N-ACYLTRANSFERASES (NAT) SUPERFAMILY PROTEIN"/>
    <property type="match status" value="1"/>
</dbReference>
<evidence type="ECO:0000313" key="5">
    <source>
        <dbReference type="EMBL" id="RVX23482.1"/>
    </source>
</evidence>
<keyword evidence="3" id="KW-0012">Acyltransferase</keyword>
<dbReference type="Proteomes" id="UP000288805">
    <property type="component" value="Unassembled WGS sequence"/>
</dbReference>
<protein>
    <submittedName>
        <fullName evidence="5">Putative N-acetyltransferase HLS1</fullName>
    </submittedName>
</protein>
<reference evidence="5 6" key="1">
    <citation type="journal article" date="2018" name="PLoS Genet.">
        <title>Population sequencing reveals clonal diversity and ancestral inbreeding in the grapevine cultivar Chardonnay.</title>
        <authorList>
            <person name="Roach M.J."/>
            <person name="Johnson D.L."/>
            <person name="Bohlmann J."/>
            <person name="van Vuuren H.J."/>
            <person name="Jones S.J."/>
            <person name="Pretorius I.S."/>
            <person name="Schmidt S.A."/>
            <person name="Borneman A.R."/>
        </authorList>
    </citation>
    <scope>NUCLEOTIDE SEQUENCE [LARGE SCALE GENOMIC DNA]</scope>
    <source>
        <strain evidence="6">cv. Chardonnay</strain>
        <tissue evidence="5">Leaf</tissue>
    </source>
</reference>
<evidence type="ECO:0000313" key="6">
    <source>
        <dbReference type="Proteomes" id="UP000288805"/>
    </source>
</evidence>
<dbReference type="Gene3D" id="3.40.630.30">
    <property type="match status" value="1"/>
</dbReference>
<evidence type="ECO:0000256" key="3">
    <source>
        <dbReference type="ARBA" id="ARBA00023315"/>
    </source>
</evidence>